<dbReference type="EMBL" id="PIPW01000001">
    <property type="protein sequence ID" value="RUO53934.1"/>
    <property type="molecule type" value="Genomic_DNA"/>
</dbReference>
<accession>A0A432XZ79</accession>
<comment type="caution">
    <text evidence="1">The sequence shown here is derived from an EMBL/GenBank/DDBJ whole genome shotgun (WGS) entry which is preliminary data.</text>
</comment>
<evidence type="ECO:0000313" key="2">
    <source>
        <dbReference type="Proteomes" id="UP000287198"/>
    </source>
</evidence>
<organism evidence="1 2">
    <name type="scientific">Pseudidiomarina halophila</name>
    <dbReference type="NCBI Taxonomy" id="1449799"/>
    <lineage>
        <taxon>Bacteria</taxon>
        <taxon>Pseudomonadati</taxon>
        <taxon>Pseudomonadota</taxon>
        <taxon>Gammaproteobacteria</taxon>
        <taxon>Alteromonadales</taxon>
        <taxon>Idiomarinaceae</taxon>
        <taxon>Pseudidiomarina</taxon>
    </lineage>
</organism>
<dbReference type="Proteomes" id="UP000287198">
    <property type="component" value="Unassembled WGS sequence"/>
</dbReference>
<dbReference type="AlphaFoldDB" id="A0A432XZ79"/>
<evidence type="ECO:0000313" key="1">
    <source>
        <dbReference type="EMBL" id="RUO53934.1"/>
    </source>
</evidence>
<sequence>MSKRYRVYEFTELRHYVKSGLFPVGPWPKMPSKKKMLESLSAQFKDRLGEICIVELCDEVSELISSRGKHKDMAVEISVSAVTFVFPEQKSKELFCSYEGLDAGFVVKGISMRVEASLYPEKQGETVGAEVLVKEPLSAGETTSSLFDDNTEEVLLGQSFGGLLLVTRFLTYLYPEFLELYGRLLAHCALTPKDWLEDLTQTSSIDGVLEEKADLQGEYLELAKAVINNKRISDFLSNPKVWATESKMRAAQEVKKSLEILRNGANQEIYSEYMAKLKAASRFRLYCVVLDYRTDFQEFINDIKLCDILDKKDFLVLGFFFGLRDKYRGCYQEIRKVPMFQRDASQAMMVFHWKANGGKDVPSLPKFDVDCFAELNRIRQLKYGEAQRGRERQL</sequence>
<reference evidence="2" key="1">
    <citation type="journal article" date="2018" name="Front. Microbiol.">
        <title>Genome-Based Analysis Reveals the Taxonomy and Diversity of the Family Idiomarinaceae.</title>
        <authorList>
            <person name="Liu Y."/>
            <person name="Lai Q."/>
            <person name="Shao Z."/>
        </authorList>
    </citation>
    <scope>NUCLEOTIDE SEQUENCE [LARGE SCALE GENOMIC DNA]</scope>
    <source>
        <strain evidence="2">BH195</strain>
    </source>
</reference>
<keyword evidence="2" id="KW-1185">Reference proteome</keyword>
<dbReference type="RefSeq" id="WP_126760898.1">
    <property type="nucleotide sequence ID" value="NZ_JBHLTZ010000004.1"/>
</dbReference>
<proteinExistence type="predicted"/>
<gene>
    <name evidence="1" type="ORF">CWI69_00390</name>
</gene>
<name>A0A432XZ79_9GAMM</name>
<protein>
    <submittedName>
        <fullName evidence="1">Uncharacterized protein</fullName>
    </submittedName>
</protein>